<proteinExistence type="inferred from homology"/>
<reference evidence="3" key="1">
    <citation type="journal article" date="2023" name="G3 (Bethesda)">
        <title>Whole genome assembly and annotation of the endangered Caribbean coral Acropora cervicornis.</title>
        <authorList>
            <person name="Selwyn J.D."/>
            <person name="Vollmer S.V."/>
        </authorList>
    </citation>
    <scope>NUCLEOTIDE SEQUENCE</scope>
    <source>
        <strain evidence="3">K2</strain>
    </source>
</reference>
<dbReference type="AlphaFoldDB" id="A0AAD9QDL1"/>
<dbReference type="Pfam" id="PF05970">
    <property type="entry name" value="PIF1"/>
    <property type="match status" value="1"/>
</dbReference>
<dbReference type="EC" id="5.6.2.3" evidence="1"/>
<sequence length="793" mass="91218">MRALKILFKRINFCDLVLRLRLNADQSDIVNFVQKGHNVLVTGQAGVGKSEVVKFIIRSLRAVGKNVGVVCASGIATQVYEKGQASTVHSFYGLQTAELSWEKLIDQSLDNNIVKMQMEKVDTIIWDEASMSSQRMLELVNILHHRISEDQTKKNPFGGKHMVLVGEFKLRPVRNCFNEGNFMFLAPIFRAAIRHRFELKQIMRQSPEHQMVLSCLKEVRLGQCSTATEDYLRAHIFFRKIPALLHNRSTLASLPGEMCSFEAICDGDGWMNWPGQNMLQLKEGCRVMLIWNKSDMLKNGSMGIFKGVEKETLRVDLDNVGVFLISRETWFRRNRQGDIVGSVTQYPLILAYGVTCHKSQGLTLSSEIVHCTGEFVPGLIHVAVSRVKKPDDLHVLNFNRKQLLKPPKQVIQICSSGHVCEPVADLLCCRYKELKDDHFKVSDRFLGERKEGEDFSFPVETFDGPTQASFEVEDLIPLGLNELLSRIERCESILSTPPDLQPEPPPELVKSLKIHETSPFAVAENETISSLLQQDQETKDKLKAFYKLVWYHIFLIYRIHISENACNSDDLVVEIGRQNFTENSGSKKCLLWEDQKFVTWEAGQLERYWKIRENSLKSTFIQKIRAPYRKFIDTIACANSWRKMSLYHSQNYQRIQRWPETLDVTEARQYRERGLIHISDNAYFFFMAMESERVKLINHHKLKEQKEDLIEVAKCTLKNNQELKAKWLACLQEDEGTANEVIYYQVEITIGDSTRQKSRETQVSQLTSGFYREIHRSGFIVSGVQDTTARRSV</sequence>
<comment type="catalytic activity">
    <reaction evidence="1">
        <text>ATP + H2O = ADP + phosphate + H(+)</text>
        <dbReference type="Rhea" id="RHEA:13065"/>
        <dbReference type="ChEBI" id="CHEBI:15377"/>
        <dbReference type="ChEBI" id="CHEBI:15378"/>
        <dbReference type="ChEBI" id="CHEBI:30616"/>
        <dbReference type="ChEBI" id="CHEBI:43474"/>
        <dbReference type="ChEBI" id="CHEBI:456216"/>
        <dbReference type="EC" id="5.6.2.3"/>
    </reaction>
</comment>
<keyword evidence="1" id="KW-0234">DNA repair</keyword>
<keyword evidence="1" id="KW-0227">DNA damage</keyword>
<keyword evidence="4" id="KW-1185">Reference proteome</keyword>
<evidence type="ECO:0000313" key="3">
    <source>
        <dbReference type="EMBL" id="KAK2558925.1"/>
    </source>
</evidence>
<dbReference type="GO" id="GO:0006310">
    <property type="term" value="P:DNA recombination"/>
    <property type="evidence" value="ECO:0007669"/>
    <property type="project" value="UniProtKB-KW"/>
</dbReference>
<dbReference type="Proteomes" id="UP001249851">
    <property type="component" value="Unassembled WGS sequence"/>
</dbReference>
<dbReference type="PANTHER" id="PTHR47642">
    <property type="entry name" value="ATP-DEPENDENT DNA HELICASE"/>
    <property type="match status" value="1"/>
</dbReference>
<dbReference type="InterPro" id="IPR027417">
    <property type="entry name" value="P-loop_NTPase"/>
</dbReference>
<keyword evidence="1" id="KW-0378">Hydrolase</keyword>
<comment type="caution">
    <text evidence="3">The sequence shown here is derived from an EMBL/GenBank/DDBJ whole genome shotgun (WGS) entry which is preliminary data.</text>
</comment>
<dbReference type="InterPro" id="IPR051055">
    <property type="entry name" value="PIF1_helicase"/>
</dbReference>
<comment type="cofactor">
    <cofactor evidence="1">
        <name>Mg(2+)</name>
        <dbReference type="ChEBI" id="CHEBI:18420"/>
    </cofactor>
</comment>
<dbReference type="SMART" id="SM00382">
    <property type="entry name" value="AAA"/>
    <property type="match status" value="1"/>
</dbReference>
<dbReference type="GO" id="GO:0043139">
    <property type="term" value="F:5'-3' DNA helicase activity"/>
    <property type="evidence" value="ECO:0007669"/>
    <property type="project" value="UniProtKB-EC"/>
</dbReference>
<accession>A0AAD9QDL1</accession>
<dbReference type="Gene3D" id="3.40.50.300">
    <property type="entry name" value="P-loop containing nucleotide triphosphate hydrolases"/>
    <property type="match status" value="1"/>
</dbReference>
<evidence type="ECO:0000259" key="2">
    <source>
        <dbReference type="SMART" id="SM00382"/>
    </source>
</evidence>
<name>A0AAD9QDL1_ACRCE</name>
<keyword evidence="1" id="KW-0547">Nucleotide-binding</keyword>
<organism evidence="3 4">
    <name type="scientific">Acropora cervicornis</name>
    <name type="common">Staghorn coral</name>
    <dbReference type="NCBI Taxonomy" id="6130"/>
    <lineage>
        <taxon>Eukaryota</taxon>
        <taxon>Metazoa</taxon>
        <taxon>Cnidaria</taxon>
        <taxon>Anthozoa</taxon>
        <taxon>Hexacorallia</taxon>
        <taxon>Scleractinia</taxon>
        <taxon>Astrocoeniina</taxon>
        <taxon>Acroporidae</taxon>
        <taxon>Acropora</taxon>
    </lineage>
</organism>
<keyword evidence="1 3" id="KW-0347">Helicase</keyword>
<dbReference type="GO" id="GO:0005524">
    <property type="term" value="F:ATP binding"/>
    <property type="evidence" value="ECO:0007669"/>
    <property type="project" value="UniProtKB-KW"/>
</dbReference>
<gene>
    <name evidence="3" type="ORF">P5673_018543</name>
</gene>
<feature type="domain" description="AAA+ ATPase" evidence="2">
    <location>
        <begin position="35"/>
        <end position="207"/>
    </location>
</feature>
<dbReference type="InterPro" id="IPR010285">
    <property type="entry name" value="DNA_helicase_pif1-like_DEAD"/>
</dbReference>
<protein>
    <recommendedName>
        <fullName evidence="1">ATP-dependent DNA helicase</fullName>
        <ecNumber evidence="1">5.6.2.3</ecNumber>
    </recommendedName>
</protein>
<comment type="similarity">
    <text evidence="1">Belongs to the helicase family.</text>
</comment>
<reference evidence="3" key="2">
    <citation type="journal article" date="2023" name="Science">
        <title>Genomic signatures of disease resistance in endangered staghorn corals.</title>
        <authorList>
            <person name="Vollmer S.V."/>
            <person name="Selwyn J.D."/>
            <person name="Despard B.A."/>
            <person name="Roesel C.L."/>
        </authorList>
    </citation>
    <scope>NUCLEOTIDE SEQUENCE</scope>
    <source>
        <strain evidence="3">K2</strain>
    </source>
</reference>
<keyword evidence="1" id="KW-0067">ATP-binding</keyword>
<dbReference type="SUPFAM" id="SSF52540">
    <property type="entry name" value="P-loop containing nucleoside triphosphate hydrolases"/>
    <property type="match status" value="2"/>
</dbReference>
<dbReference type="GO" id="GO:0016787">
    <property type="term" value="F:hydrolase activity"/>
    <property type="evidence" value="ECO:0007669"/>
    <property type="project" value="UniProtKB-KW"/>
</dbReference>
<dbReference type="GO" id="GO:0006281">
    <property type="term" value="P:DNA repair"/>
    <property type="evidence" value="ECO:0007669"/>
    <property type="project" value="UniProtKB-KW"/>
</dbReference>
<evidence type="ECO:0000313" key="4">
    <source>
        <dbReference type="Proteomes" id="UP001249851"/>
    </source>
</evidence>
<dbReference type="InterPro" id="IPR003593">
    <property type="entry name" value="AAA+_ATPase"/>
</dbReference>
<keyword evidence="1" id="KW-0233">DNA recombination</keyword>
<dbReference type="GO" id="GO:0000723">
    <property type="term" value="P:telomere maintenance"/>
    <property type="evidence" value="ECO:0007669"/>
    <property type="project" value="InterPro"/>
</dbReference>
<dbReference type="EMBL" id="JARQWQ010000042">
    <property type="protein sequence ID" value="KAK2558925.1"/>
    <property type="molecule type" value="Genomic_DNA"/>
</dbReference>
<evidence type="ECO:0000256" key="1">
    <source>
        <dbReference type="RuleBase" id="RU363044"/>
    </source>
</evidence>